<reference evidence="10" key="1">
    <citation type="journal article" date="2014" name="Front. Microbiol.">
        <title>High frequency of phylogenetically diverse reductive dehalogenase-homologous genes in deep subseafloor sedimentary metagenomes.</title>
        <authorList>
            <person name="Kawai M."/>
            <person name="Futagami T."/>
            <person name="Toyoda A."/>
            <person name="Takaki Y."/>
            <person name="Nishi S."/>
            <person name="Hori S."/>
            <person name="Arai W."/>
            <person name="Tsubouchi T."/>
            <person name="Morono Y."/>
            <person name="Uchiyama I."/>
            <person name="Ito T."/>
            <person name="Fujiyama A."/>
            <person name="Inagaki F."/>
            <person name="Takami H."/>
        </authorList>
    </citation>
    <scope>NUCLEOTIDE SEQUENCE</scope>
    <source>
        <strain evidence="10">Expedition CK06-06</strain>
    </source>
</reference>
<dbReference type="CDD" id="cd18179">
    <property type="entry name" value="ATP-synt_Vo_Ao_c_NTPK_rpt1"/>
    <property type="match status" value="1"/>
</dbReference>
<organism evidence="10">
    <name type="scientific">marine sediment metagenome</name>
    <dbReference type="NCBI Taxonomy" id="412755"/>
    <lineage>
        <taxon>unclassified sequences</taxon>
        <taxon>metagenomes</taxon>
        <taxon>ecological metagenomes</taxon>
    </lineage>
</organism>
<sequence length="159" mass="16308">MEYGMTLALIGAGLAALLAGIGSAIGIGTAGRSATGVLSEKPERYGQMFIMVVLPGTQGFYGFLAAFLVMIKLNFFGGTGVLALSGVLGLEVLISCLPIALAGLVSAVFQGRVCAGGIMMAAKKPEMAFKAGVVYAVMVEVYAVLGLLVTMFMLLFGIN</sequence>
<dbReference type="InterPro" id="IPR035921">
    <property type="entry name" value="F/V-ATP_Csub_sf"/>
</dbReference>
<keyword evidence="3" id="KW-0813">Transport</keyword>
<feature type="non-terminal residue" evidence="10">
    <location>
        <position position="159"/>
    </location>
</feature>
<keyword evidence="7 8" id="KW-0472">Membrane</keyword>
<feature type="transmembrane region" description="Helical" evidence="8">
    <location>
        <begin position="133"/>
        <end position="158"/>
    </location>
</feature>
<keyword evidence="6" id="KW-0406">Ion transport</keyword>
<evidence type="ECO:0000256" key="1">
    <source>
        <dbReference type="ARBA" id="ARBA00004141"/>
    </source>
</evidence>
<dbReference type="CDD" id="cd18180">
    <property type="entry name" value="ATP-synt_Vo_Ao_c_NTPK_rpt2"/>
    <property type="match status" value="1"/>
</dbReference>
<feature type="domain" description="V-ATPase proteolipid subunit C-like" evidence="9">
    <location>
        <begin position="95"/>
        <end position="153"/>
    </location>
</feature>
<dbReference type="EMBL" id="BARS01011227">
    <property type="protein sequence ID" value="GAF99474.1"/>
    <property type="molecule type" value="Genomic_DNA"/>
</dbReference>
<feature type="transmembrane region" description="Helical" evidence="8">
    <location>
        <begin position="100"/>
        <end position="121"/>
    </location>
</feature>
<gene>
    <name evidence="10" type="ORF">S01H1_20498</name>
</gene>
<dbReference type="NCBIfam" id="NF005124">
    <property type="entry name" value="PRK06558.1"/>
    <property type="match status" value="1"/>
</dbReference>
<evidence type="ECO:0000259" key="9">
    <source>
        <dbReference type="Pfam" id="PF00137"/>
    </source>
</evidence>
<evidence type="ECO:0000256" key="5">
    <source>
        <dbReference type="ARBA" id="ARBA00022989"/>
    </source>
</evidence>
<dbReference type="AlphaFoldDB" id="X0U1U0"/>
<feature type="transmembrane region" description="Helical" evidence="8">
    <location>
        <begin position="48"/>
        <end position="68"/>
    </location>
</feature>
<dbReference type="InterPro" id="IPR002379">
    <property type="entry name" value="ATPase_proteolipid_c-like_dom"/>
</dbReference>
<comment type="subcellular location">
    <subcellularLocation>
        <location evidence="1">Membrane</location>
        <topology evidence="1">Multi-pass membrane protein</topology>
    </subcellularLocation>
</comment>
<dbReference type="GO" id="GO:0046961">
    <property type="term" value="F:proton-transporting ATPase activity, rotational mechanism"/>
    <property type="evidence" value="ECO:0007669"/>
    <property type="project" value="InterPro"/>
</dbReference>
<dbReference type="GO" id="GO:0033179">
    <property type="term" value="C:proton-transporting V-type ATPase, V0 domain"/>
    <property type="evidence" value="ECO:0007669"/>
    <property type="project" value="InterPro"/>
</dbReference>
<dbReference type="SUPFAM" id="SSF81333">
    <property type="entry name" value="F1F0 ATP synthase subunit C"/>
    <property type="match status" value="2"/>
</dbReference>
<evidence type="ECO:0000256" key="3">
    <source>
        <dbReference type="ARBA" id="ARBA00022448"/>
    </source>
</evidence>
<evidence type="ECO:0000256" key="4">
    <source>
        <dbReference type="ARBA" id="ARBA00022692"/>
    </source>
</evidence>
<proteinExistence type="inferred from homology"/>
<dbReference type="PANTHER" id="PTHR10263">
    <property type="entry name" value="V-TYPE PROTON ATPASE PROTEOLIPID SUBUNIT"/>
    <property type="match status" value="1"/>
</dbReference>
<evidence type="ECO:0000256" key="7">
    <source>
        <dbReference type="ARBA" id="ARBA00023136"/>
    </source>
</evidence>
<comment type="caution">
    <text evidence="10">The sequence shown here is derived from an EMBL/GenBank/DDBJ whole genome shotgun (WGS) entry which is preliminary data.</text>
</comment>
<dbReference type="InterPro" id="IPR000245">
    <property type="entry name" value="ATPase_proteolipid_csu"/>
</dbReference>
<evidence type="ECO:0000256" key="8">
    <source>
        <dbReference type="SAM" id="Phobius"/>
    </source>
</evidence>
<accession>X0U1U0</accession>
<comment type="similarity">
    <text evidence="2">Belongs to the V-ATPase proteolipid subunit family.</text>
</comment>
<feature type="transmembrane region" description="Helical" evidence="8">
    <location>
        <begin position="75"/>
        <end position="94"/>
    </location>
</feature>
<evidence type="ECO:0000256" key="2">
    <source>
        <dbReference type="ARBA" id="ARBA00007296"/>
    </source>
</evidence>
<protein>
    <recommendedName>
        <fullName evidence="9">V-ATPase proteolipid subunit C-like domain-containing protein</fullName>
    </recommendedName>
</protein>
<dbReference type="PRINTS" id="PR00122">
    <property type="entry name" value="VACATPASE"/>
</dbReference>
<feature type="domain" description="V-ATPase proteolipid subunit C-like" evidence="9">
    <location>
        <begin position="10"/>
        <end position="68"/>
    </location>
</feature>
<keyword evidence="5 8" id="KW-1133">Transmembrane helix</keyword>
<evidence type="ECO:0000313" key="10">
    <source>
        <dbReference type="EMBL" id="GAF99474.1"/>
    </source>
</evidence>
<keyword evidence="4 8" id="KW-0812">Transmembrane</keyword>
<name>X0U1U0_9ZZZZ</name>
<dbReference type="Gene3D" id="1.20.120.610">
    <property type="entry name" value="lithium bound rotor ring of v- atpase"/>
    <property type="match status" value="1"/>
</dbReference>
<dbReference type="Pfam" id="PF00137">
    <property type="entry name" value="ATP-synt_C"/>
    <property type="match status" value="2"/>
</dbReference>
<evidence type="ECO:0000256" key="6">
    <source>
        <dbReference type="ARBA" id="ARBA00023065"/>
    </source>
</evidence>